<dbReference type="AlphaFoldDB" id="A0A7X0T9D6"/>
<gene>
    <name evidence="2" type="ORF">HB853_12355</name>
</gene>
<reference evidence="2 3" key="1">
    <citation type="submission" date="2020-03" db="EMBL/GenBank/DDBJ databases">
        <title>Soil Listeria distribution.</title>
        <authorList>
            <person name="Liao J."/>
            <person name="Wiedmann M."/>
        </authorList>
    </citation>
    <scope>NUCLEOTIDE SEQUENCE [LARGE SCALE GENOMIC DNA]</scope>
    <source>
        <strain evidence="2 3">FSL L7-1829</strain>
    </source>
</reference>
<sequence length="96" mass="10741">MNKERCLCCNYLTIEVRGDFDICPVCFWEDDAYFIVNEGEISSLYQDGSSVNDLLNVPSGANNGLTLSEGRKNFKAFGACELSMKKYVRAPKANEI</sequence>
<organism evidence="2 3">
    <name type="scientific">Listeria welshimeri</name>
    <dbReference type="NCBI Taxonomy" id="1643"/>
    <lineage>
        <taxon>Bacteria</taxon>
        <taxon>Bacillati</taxon>
        <taxon>Bacillota</taxon>
        <taxon>Bacilli</taxon>
        <taxon>Bacillales</taxon>
        <taxon>Listeriaceae</taxon>
        <taxon>Listeria</taxon>
    </lineage>
</organism>
<dbReference type="InterPro" id="IPR025983">
    <property type="entry name" value="Cys_rich_CPCC"/>
</dbReference>
<feature type="domain" description="Cysteine-rich CPCC" evidence="1">
    <location>
        <begin position="52"/>
        <end position="95"/>
    </location>
</feature>
<name>A0A7X0T9D6_LISWE</name>
<evidence type="ECO:0000313" key="3">
    <source>
        <dbReference type="Proteomes" id="UP000522007"/>
    </source>
</evidence>
<dbReference type="Proteomes" id="UP000522007">
    <property type="component" value="Unassembled WGS sequence"/>
</dbReference>
<accession>A0A7X0T9D6</accession>
<dbReference type="EMBL" id="JAAROP010000016">
    <property type="protein sequence ID" value="MBC1323721.1"/>
    <property type="molecule type" value="Genomic_DNA"/>
</dbReference>
<proteinExistence type="predicted"/>
<protein>
    <recommendedName>
        <fullName evidence="1">Cysteine-rich CPCC domain-containing protein</fullName>
    </recommendedName>
</protein>
<evidence type="ECO:0000313" key="2">
    <source>
        <dbReference type="EMBL" id="MBC1323721.1"/>
    </source>
</evidence>
<comment type="caution">
    <text evidence="2">The sequence shown here is derived from an EMBL/GenBank/DDBJ whole genome shotgun (WGS) entry which is preliminary data.</text>
</comment>
<feature type="domain" description="Cysteine-rich CPCC" evidence="1">
    <location>
        <begin position="5"/>
        <end position="33"/>
    </location>
</feature>
<evidence type="ECO:0000259" key="1">
    <source>
        <dbReference type="Pfam" id="PF14206"/>
    </source>
</evidence>
<dbReference type="Pfam" id="PF14206">
    <property type="entry name" value="Cys_rich_CPCC"/>
    <property type="match status" value="2"/>
</dbReference>